<evidence type="ECO:0000256" key="4">
    <source>
        <dbReference type="SAM" id="Phobius"/>
    </source>
</evidence>
<protein>
    <submittedName>
        <fullName evidence="6">DNA segregation ATPase FtsK/SpoIIIE, S-DNA-T family</fullName>
    </submittedName>
</protein>
<keyword evidence="2 3" id="KW-0067">ATP-binding</keyword>
<dbReference type="AlphaFoldDB" id="A0A9X8QRW5"/>
<dbReference type="PANTHER" id="PTHR22683:SF41">
    <property type="entry name" value="DNA TRANSLOCASE FTSK"/>
    <property type="match status" value="1"/>
</dbReference>
<reference evidence="7" key="1">
    <citation type="submission" date="2016-11" db="EMBL/GenBank/DDBJ databases">
        <authorList>
            <person name="Jaros S."/>
            <person name="Januszkiewicz K."/>
            <person name="Wedrychowicz H."/>
        </authorList>
    </citation>
    <scope>NUCLEOTIDE SEQUENCE [LARGE SCALE GENOMIC DNA]</scope>
    <source>
        <strain evidence="7">CGMCC 4.3555</strain>
    </source>
</reference>
<proteinExistence type="predicted"/>
<evidence type="ECO:0000259" key="5">
    <source>
        <dbReference type="PROSITE" id="PS50901"/>
    </source>
</evidence>
<dbReference type="EMBL" id="FRBK01000005">
    <property type="protein sequence ID" value="SHL62368.1"/>
    <property type="molecule type" value="Genomic_DNA"/>
</dbReference>
<dbReference type="InterPro" id="IPR050206">
    <property type="entry name" value="FtsK/SpoIIIE/SftA"/>
</dbReference>
<dbReference type="Gene3D" id="3.40.50.300">
    <property type="entry name" value="P-loop containing nucleotide triphosphate hydrolases"/>
    <property type="match status" value="1"/>
</dbReference>
<keyword evidence="4" id="KW-1133">Transmembrane helix</keyword>
<evidence type="ECO:0000256" key="1">
    <source>
        <dbReference type="ARBA" id="ARBA00022741"/>
    </source>
</evidence>
<dbReference type="GO" id="GO:0005524">
    <property type="term" value="F:ATP binding"/>
    <property type="evidence" value="ECO:0007669"/>
    <property type="project" value="UniProtKB-UniRule"/>
</dbReference>
<accession>A0A9X8QRW5</accession>
<dbReference type="PROSITE" id="PS50901">
    <property type="entry name" value="FTSK"/>
    <property type="match status" value="1"/>
</dbReference>
<dbReference type="InterPro" id="IPR027417">
    <property type="entry name" value="P-loop_NTPase"/>
</dbReference>
<comment type="caution">
    <text evidence="6">The sequence shown here is derived from an EMBL/GenBank/DDBJ whole genome shotgun (WGS) entry which is preliminary data.</text>
</comment>
<feature type="transmembrane region" description="Helical" evidence="4">
    <location>
        <begin position="12"/>
        <end position="34"/>
    </location>
</feature>
<gene>
    <name evidence="6" type="ORF">SAMN05216268_105286</name>
</gene>
<dbReference type="InterPro" id="IPR002543">
    <property type="entry name" value="FtsK_dom"/>
</dbReference>
<keyword evidence="1 3" id="KW-0547">Nucleotide-binding</keyword>
<dbReference type="Proteomes" id="UP000184388">
    <property type="component" value="Unassembled WGS sequence"/>
</dbReference>
<feature type="domain" description="FtsK" evidence="5">
    <location>
        <begin position="185"/>
        <end position="383"/>
    </location>
</feature>
<keyword evidence="4" id="KW-0472">Membrane</keyword>
<dbReference type="SUPFAM" id="SSF52540">
    <property type="entry name" value="P-loop containing nucleoside triphosphate hydrolases"/>
    <property type="match status" value="1"/>
</dbReference>
<organism evidence="6 7">
    <name type="scientific">Streptomyces yunnanensis</name>
    <dbReference type="NCBI Taxonomy" id="156453"/>
    <lineage>
        <taxon>Bacteria</taxon>
        <taxon>Bacillati</taxon>
        <taxon>Actinomycetota</taxon>
        <taxon>Actinomycetes</taxon>
        <taxon>Kitasatosporales</taxon>
        <taxon>Streptomycetaceae</taxon>
        <taxon>Streptomyces</taxon>
    </lineage>
</organism>
<keyword evidence="4" id="KW-0812">Transmembrane</keyword>
<evidence type="ECO:0000256" key="3">
    <source>
        <dbReference type="PROSITE-ProRule" id="PRU00289"/>
    </source>
</evidence>
<dbReference type="GO" id="GO:0003677">
    <property type="term" value="F:DNA binding"/>
    <property type="evidence" value="ECO:0007669"/>
    <property type="project" value="InterPro"/>
</dbReference>
<feature type="binding site" evidence="3">
    <location>
        <begin position="202"/>
        <end position="209"/>
    </location>
    <ligand>
        <name>ATP</name>
        <dbReference type="ChEBI" id="CHEBI:30616"/>
    </ligand>
</feature>
<sequence>MSTLDLMQGFGPAAIGMGLSVFLVWGLVICVRYVRADKEMRASMRQAARVRRRWTRLAPMAGLSVVDRKPTVMAQISQEFSSDKTRKIEPRTLTPSIKVVPDRFGVVVTAKCLPQVSLKEFQNAADYLADAWDCVRVSVTPANKPGQVVIRGVRRDPLAEMTTHIPTGVAPENITRWHLGLDEYGQPAHAELKEVPGVTVAGLAGYGKTSLINRLICDFAPSPLVQFAVIDGKSRTVEQGDYADVADRLFRFVGDDLDKANAFLKDMVELRDQRLSLARTVFGTNDMWHKGPTATWPIVFLLVDEAHTFFADIKGSDRESKRLSALAAENTRLVGDLVRKGRSAGIITIPITQKATGDAIPTGIRDNCPIGLSFAQRTTEASVAALGENIRQWPDMDPVELQDSTYVGVLVMKAPGRQGFIRVRTPYVSGKDAARIAAANGHLTRDPFRLLADLTGHRITLHKPDPNASGDLAA</sequence>
<evidence type="ECO:0000256" key="2">
    <source>
        <dbReference type="ARBA" id="ARBA00022840"/>
    </source>
</evidence>
<evidence type="ECO:0000313" key="7">
    <source>
        <dbReference type="Proteomes" id="UP000184388"/>
    </source>
</evidence>
<name>A0A9X8QRW5_9ACTN</name>
<dbReference type="Pfam" id="PF01580">
    <property type="entry name" value="FtsK_SpoIIIE"/>
    <property type="match status" value="1"/>
</dbReference>
<dbReference type="PANTHER" id="PTHR22683">
    <property type="entry name" value="SPORULATION PROTEIN RELATED"/>
    <property type="match status" value="1"/>
</dbReference>
<evidence type="ECO:0000313" key="6">
    <source>
        <dbReference type="EMBL" id="SHL62368.1"/>
    </source>
</evidence>
<dbReference type="RefSeq" id="WP_286160251.1">
    <property type="nucleotide sequence ID" value="NZ_FRBK01000005.1"/>
</dbReference>